<feature type="domain" description="CBS" evidence="8">
    <location>
        <begin position="279"/>
        <end position="337"/>
    </location>
</feature>
<keyword evidence="5" id="KW-0029">Amino-acid transport</keyword>
<dbReference type="GO" id="GO:0006865">
    <property type="term" value="P:amino acid transport"/>
    <property type="evidence" value="ECO:0007669"/>
    <property type="project" value="UniProtKB-KW"/>
</dbReference>
<evidence type="ECO:0000256" key="5">
    <source>
        <dbReference type="ARBA" id="ARBA00022970"/>
    </source>
</evidence>
<evidence type="ECO:0000313" key="10">
    <source>
        <dbReference type="Proteomes" id="UP000006250"/>
    </source>
</evidence>
<evidence type="ECO:0000256" key="2">
    <source>
        <dbReference type="ARBA" id="ARBA00022448"/>
    </source>
</evidence>
<dbReference type="GO" id="GO:0016020">
    <property type="term" value="C:membrane"/>
    <property type="evidence" value="ECO:0007669"/>
    <property type="project" value="InterPro"/>
</dbReference>
<dbReference type="Gene3D" id="3.40.50.300">
    <property type="entry name" value="P-loop containing nucleotide triphosphate hydrolases"/>
    <property type="match status" value="1"/>
</dbReference>
<dbReference type="InterPro" id="IPR017871">
    <property type="entry name" value="ABC_transporter-like_CS"/>
</dbReference>
<comment type="caution">
    <text evidence="9">The sequence shown here is derived from an EMBL/GenBank/DDBJ whole genome shotgun (WGS) entry which is preliminary data.</text>
</comment>
<dbReference type="Pfam" id="PF00571">
    <property type="entry name" value="CBS"/>
    <property type="match status" value="2"/>
</dbReference>
<keyword evidence="10" id="KW-1185">Reference proteome</keyword>
<dbReference type="GO" id="GO:0031460">
    <property type="term" value="P:glycine betaine transport"/>
    <property type="evidence" value="ECO:0007669"/>
    <property type="project" value="InterPro"/>
</dbReference>
<dbReference type="SMART" id="SM00382">
    <property type="entry name" value="AAA"/>
    <property type="match status" value="1"/>
</dbReference>
<proteinExistence type="inferred from homology"/>
<keyword evidence="6" id="KW-0129">CBS domain</keyword>
<dbReference type="SUPFAM" id="SSF54631">
    <property type="entry name" value="CBS-domain pair"/>
    <property type="match status" value="1"/>
</dbReference>
<dbReference type="FunFam" id="3.40.50.300:FF:000201">
    <property type="entry name" value="Glycine betaine/L-proline ABC transporter ATP-binding protein"/>
    <property type="match status" value="1"/>
</dbReference>
<name>E1JUP5_SOLFR</name>
<evidence type="ECO:0000259" key="7">
    <source>
        <dbReference type="PROSITE" id="PS50893"/>
    </source>
</evidence>
<dbReference type="PROSITE" id="PS50893">
    <property type="entry name" value="ABC_TRANSPORTER_2"/>
    <property type="match status" value="1"/>
</dbReference>
<dbReference type="EMBL" id="AECZ01000007">
    <property type="protein sequence ID" value="EFL51809.1"/>
    <property type="molecule type" value="Genomic_DNA"/>
</dbReference>
<dbReference type="InterPro" id="IPR027417">
    <property type="entry name" value="P-loop_NTPase"/>
</dbReference>
<dbReference type="GO" id="GO:0005524">
    <property type="term" value="F:ATP binding"/>
    <property type="evidence" value="ECO:0007669"/>
    <property type="project" value="UniProtKB-KW"/>
</dbReference>
<keyword evidence="3" id="KW-0547">Nucleotide-binding</keyword>
<dbReference type="PANTHER" id="PTHR43869:SF1">
    <property type="entry name" value="GLYCINE BETAINE_PROLINE BETAINE TRANSPORT SYSTEM ATP-BINDING PROTEIN PROV"/>
    <property type="match status" value="1"/>
</dbReference>
<dbReference type="RefSeq" id="WP_005992330.1">
    <property type="nucleotide sequence ID" value="NZ_AECZ01000007.1"/>
</dbReference>
<sequence>MEKIIIENLVKIFGDKPEKALSLLRQGRSKKDILAATGQAVGVADVSFSVDEGEIMVIMGLSGSGKSTLVRMINRLIEPTSGKVVIDGQDVGALSESELTEFRRTKFGMVFQNFALLPHRTVAANVEFGLEIKGVAQATRHDRAMEALKQVGLAGWEDRKPAELSGGMQQRVGLARALALNPDILLMDEAFSALDPLIRRDMQDELLSLQDTVKKTILFITHDLDEAVKLGDHIVLMKDGAVVQTGTAEDILTNPASRYVERFVEDVDFSKVLSARSVMLSPAVTALARHDGPRLALHKMAEAGISSLFVIGRDKRLEGMVTAVDASDAARRGERSLDGVVRRVDKRVSPDASVQDVMPLLAADRDPVAVVDDNNKLLGIIVQGSLLAGLADKGRGENGV</sequence>
<reference evidence="9 10" key="1">
    <citation type="submission" date="2010-08" db="EMBL/GenBank/DDBJ databases">
        <title>The draft genome of Desulfovibrio fructosovorans JJ.</title>
        <authorList>
            <consortium name="US DOE Joint Genome Institute (JGI-PGF)"/>
            <person name="Lucas S."/>
            <person name="Copeland A."/>
            <person name="Lapidus A."/>
            <person name="Cheng J.-F."/>
            <person name="Bruce D."/>
            <person name="Goodwin L."/>
            <person name="Pitluck S."/>
            <person name="Land M.L."/>
            <person name="Hauser L."/>
            <person name="Chang Y.-J."/>
            <person name="Jeffries C."/>
            <person name="Wall J.D."/>
            <person name="Stahl D.A."/>
            <person name="Arkin A.P."/>
            <person name="Dehal P."/>
            <person name="Stolyar S.M."/>
            <person name="Hazen T.C."/>
            <person name="Woyke T.J."/>
        </authorList>
    </citation>
    <scope>NUCLEOTIDE SEQUENCE [LARGE SCALE GENOMIC DNA]</scope>
    <source>
        <strain evidence="9 10">JJ</strain>
    </source>
</reference>
<dbReference type="InterPro" id="IPR003439">
    <property type="entry name" value="ABC_transporter-like_ATP-bd"/>
</dbReference>
<dbReference type="GO" id="GO:0006970">
    <property type="term" value="P:response to osmotic stress"/>
    <property type="evidence" value="ECO:0007669"/>
    <property type="project" value="UniProtKB-ARBA"/>
</dbReference>
<dbReference type="CDD" id="cd03294">
    <property type="entry name" value="ABC_Pro_Gly_Betaine"/>
    <property type="match status" value="1"/>
</dbReference>
<gene>
    <name evidence="9" type="ORF">DesfrDRAFT_1344</name>
</gene>
<evidence type="ECO:0000256" key="6">
    <source>
        <dbReference type="PROSITE-ProRule" id="PRU00703"/>
    </source>
</evidence>
<organism evidence="9 10">
    <name type="scientific">Solidesulfovibrio fructosivorans JJ]</name>
    <dbReference type="NCBI Taxonomy" id="596151"/>
    <lineage>
        <taxon>Bacteria</taxon>
        <taxon>Pseudomonadati</taxon>
        <taxon>Thermodesulfobacteriota</taxon>
        <taxon>Desulfovibrionia</taxon>
        <taxon>Desulfovibrionales</taxon>
        <taxon>Desulfovibrionaceae</taxon>
        <taxon>Solidesulfovibrio</taxon>
    </lineage>
</organism>
<dbReference type="NCBIfam" id="TIGR01186">
    <property type="entry name" value="proV"/>
    <property type="match status" value="1"/>
</dbReference>
<evidence type="ECO:0000256" key="1">
    <source>
        <dbReference type="ARBA" id="ARBA00005417"/>
    </source>
</evidence>
<dbReference type="InterPro" id="IPR005892">
    <property type="entry name" value="Gly-betaine_transp_ATP-bd"/>
</dbReference>
<dbReference type="Gene3D" id="3.10.580.10">
    <property type="entry name" value="CBS-domain"/>
    <property type="match status" value="1"/>
</dbReference>
<dbReference type="Proteomes" id="UP000006250">
    <property type="component" value="Unassembled WGS sequence"/>
</dbReference>
<evidence type="ECO:0000256" key="3">
    <source>
        <dbReference type="ARBA" id="ARBA00022741"/>
    </source>
</evidence>
<dbReference type="InterPro" id="IPR046342">
    <property type="entry name" value="CBS_dom_sf"/>
</dbReference>
<accession>E1JUP5</accession>
<comment type="similarity">
    <text evidence="1">Belongs to the ABC transporter superfamily.</text>
</comment>
<dbReference type="SUPFAM" id="SSF52540">
    <property type="entry name" value="P-loop containing nucleoside triphosphate hydrolases"/>
    <property type="match status" value="1"/>
</dbReference>
<dbReference type="AlphaFoldDB" id="E1JUP5"/>
<feature type="domain" description="CBS" evidence="8">
    <location>
        <begin position="341"/>
        <end position="397"/>
    </location>
</feature>
<dbReference type="GO" id="GO:0016887">
    <property type="term" value="F:ATP hydrolysis activity"/>
    <property type="evidence" value="ECO:0007669"/>
    <property type="project" value="InterPro"/>
</dbReference>
<dbReference type="InterPro" id="IPR003593">
    <property type="entry name" value="AAA+_ATPase"/>
</dbReference>
<dbReference type="PANTHER" id="PTHR43869">
    <property type="entry name" value="GLYCINE BETAINE/PROLINE BETAINE TRANSPORT SYSTEM ATP-BINDING PROTEIN PROV"/>
    <property type="match status" value="1"/>
</dbReference>
<keyword evidence="2" id="KW-0813">Transport</keyword>
<dbReference type="PROSITE" id="PS51371">
    <property type="entry name" value="CBS"/>
    <property type="match status" value="2"/>
</dbReference>
<dbReference type="STRING" id="596151.DesfrDRAFT_1344"/>
<dbReference type="PROSITE" id="PS00211">
    <property type="entry name" value="ABC_TRANSPORTER_1"/>
    <property type="match status" value="1"/>
</dbReference>
<protein>
    <submittedName>
        <fullName evidence="9">Glycine betaine/L-proline ABC transporter, ATPase subunit</fullName>
    </submittedName>
</protein>
<evidence type="ECO:0000256" key="4">
    <source>
        <dbReference type="ARBA" id="ARBA00022840"/>
    </source>
</evidence>
<dbReference type="eggNOG" id="COG4175">
    <property type="taxonomic scope" value="Bacteria"/>
</dbReference>
<dbReference type="InterPro" id="IPR051921">
    <property type="entry name" value="ABC_osmolyte_uptake_ATP-bind"/>
</dbReference>
<evidence type="ECO:0000313" key="9">
    <source>
        <dbReference type="EMBL" id="EFL51809.1"/>
    </source>
</evidence>
<dbReference type="InterPro" id="IPR000644">
    <property type="entry name" value="CBS_dom"/>
</dbReference>
<dbReference type="Pfam" id="PF00005">
    <property type="entry name" value="ABC_tran"/>
    <property type="match status" value="1"/>
</dbReference>
<evidence type="ECO:0000259" key="8">
    <source>
        <dbReference type="PROSITE" id="PS51371"/>
    </source>
</evidence>
<feature type="domain" description="ABC transporter" evidence="7">
    <location>
        <begin position="28"/>
        <end position="264"/>
    </location>
</feature>
<keyword evidence="4" id="KW-0067">ATP-binding</keyword>